<comment type="caution">
    <text evidence="7">The sequence shown here is derived from an EMBL/GenBank/DDBJ whole genome shotgun (WGS) entry which is preliminary data.</text>
</comment>
<dbReference type="InterPro" id="IPR041679">
    <property type="entry name" value="DNA2/NAM7-like_C"/>
</dbReference>
<feature type="domain" description="DNA2/NAM7 helicase-like C-terminal" evidence="6">
    <location>
        <begin position="705"/>
        <end position="912"/>
    </location>
</feature>
<gene>
    <name evidence="7" type="ORF">CTEN210_04990</name>
</gene>
<dbReference type="CDD" id="cd18808">
    <property type="entry name" value="SF1_C_Upf1"/>
    <property type="match status" value="1"/>
</dbReference>
<evidence type="ECO:0000259" key="5">
    <source>
        <dbReference type="Pfam" id="PF13086"/>
    </source>
</evidence>
<reference evidence="7 8" key="1">
    <citation type="journal article" date="2021" name="Sci. Rep.">
        <title>The genome of the diatom Chaetoceros tenuissimus carries an ancient integrated fragment of an extant virus.</title>
        <authorList>
            <person name="Hongo Y."/>
            <person name="Kimura K."/>
            <person name="Takaki Y."/>
            <person name="Yoshida Y."/>
            <person name="Baba S."/>
            <person name="Kobayashi G."/>
            <person name="Nagasaki K."/>
            <person name="Hano T."/>
            <person name="Tomaru Y."/>
        </authorList>
    </citation>
    <scope>NUCLEOTIDE SEQUENCE [LARGE SCALE GENOMIC DNA]</scope>
    <source>
        <strain evidence="7 8">NIES-3715</strain>
    </source>
</reference>
<dbReference type="GO" id="GO:0032574">
    <property type="term" value="F:5'-3' RNA helicase activity"/>
    <property type="evidence" value="ECO:0007669"/>
    <property type="project" value="InterPro"/>
</dbReference>
<dbReference type="CDD" id="cd18038">
    <property type="entry name" value="DEXXQc_Helz-like"/>
    <property type="match status" value="1"/>
</dbReference>
<feature type="domain" description="DNA2/NAM7 helicase helicase" evidence="5">
    <location>
        <begin position="621"/>
        <end position="694"/>
    </location>
</feature>
<protein>
    <recommendedName>
        <fullName evidence="9">RNA helicase</fullName>
    </recommendedName>
</protein>
<evidence type="ECO:0008006" key="9">
    <source>
        <dbReference type="Google" id="ProtNLM"/>
    </source>
</evidence>
<feature type="region of interest" description="Disordered" evidence="4">
    <location>
        <begin position="16"/>
        <end position="37"/>
    </location>
</feature>
<keyword evidence="8" id="KW-1185">Reference proteome</keyword>
<organism evidence="7 8">
    <name type="scientific">Chaetoceros tenuissimus</name>
    <dbReference type="NCBI Taxonomy" id="426638"/>
    <lineage>
        <taxon>Eukaryota</taxon>
        <taxon>Sar</taxon>
        <taxon>Stramenopiles</taxon>
        <taxon>Ochrophyta</taxon>
        <taxon>Bacillariophyta</taxon>
        <taxon>Coscinodiscophyceae</taxon>
        <taxon>Chaetocerotophycidae</taxon>
        <taxon>Chaetocerotales</taxon>
        <taxon>Chaetocerotaceae</taxon>
        <taxon>Chaetoceros</taxon>
    </lineage>
</organism>
<dbReference type="InterPro" id="IPR026122">
    <property type="entry name" value="MOV-10/SDE3_DEXXQ/H-box"/>
</dbReference>
<dbReference type="InterPro" id="IPR047187">
    <property type="entry name" value="SF1_C_Upf1"/>
</dbReference>
<dbReference type="Proteomes" id="UP001054902">
    <property type="component" value="Unassembled WGS sequence"/>
</dbReference>
<dbReference type="SUPFAM" id="SSF52540">
    <property type="entry name" value="P-loop containing nucleoside triphosphate hydrolases"/>
    <property type="match status" value="1"/>
</dbReference>
<feature type="compositionally biased region" description="Polar residues" evidence="4">
    <location>
        <begin position="28"/>
        <end position="37"/>
    </location>
</feature>
<evidence type="ECO:0000313" key="7">
    <source>
        <dbReference type="EMBL" id="GFH48514.1"/>
    </source>
</evidence>
<proteinExistence type="predicted"/>
<evidence type="ECO:0000256" key="1">
    <source>
        <dbReference type="ARBA" id="ARBA00004496"/>
    </source>
</evidence>
<keyword evidence="2" id="KW-0963">Cytoplasm</keyword>
<evidence type="ECO:0000256" key="4">
    <source>
        <dbReference type="SAM" id="MobiDB-lite"/>
    </source>
</evidence>
<dbReference type="PANTHER" id="PTHR45418:SF5">
    <property type="entry name" value="BRCA2-INTERACTING PROTEIN-LIKE-RELATED"/>
    <property type="match status" value="1"/>
</dbReference>
<dbReference type="GO" id="GO:0003723">
    <property type="term" value="F:RNA binding"/>
    <property type="evidence" value="ECO:0007669"/>
    <property type="project" value="InterPro"/>
</dbReference>
<evidence type="ECO:0000256" key="3">
    <source>
        <dbReference type="ARBA" id="ARBA00023158"/>
    </source>
</evidence>
<dbReference type="PANTHER" id="PTHR45418">
    <property type="entry name" value="CANCER/TESTIS ANTIGEN 55"/>
    <property type="match status" value="1"/>
</dbReference>
<comment type="subcellular location">
    <subcellularLocation>
        <location evidence="1">Cytoplasm</location>
    </subcellularLocation>
</comment>
<sequence>MSKSFSQIVRQGAETAIHFDEDEEKNEAPQQNDTSLASITNNYNIDAERFIPLHKREQWDKFPLNIIAMGHPYLINSNASDEFQALWVRNVQKRVSPLEPCAYNILHQIPASVSYMQSCHRLREFPMYNHQILHSYNPQMLHIQQAIFQQQKLLKNIEKALAPSSTSTLNPYLNTGNIVKLYKSLVGKPYVPNDYRTMQTTPETLAKICDEINRVMCQSGLGIPVGAQTILKLSECQKIICKDYLIKTNMIMDIERLQGMEDIKAYDLYSFQFDQIEIPPPKASRKSMKCKGCNPEISLKKKRLCPYHKNLSFSDQYDGSFRAVESLQGAKKASIVRTRPQFHKLHENLEVMRVTNSCIIAYITIPGIAENRPLVNIGDLLRFRFGPMEVIGEVLSVTIRSESVMVALPLPLLNEMYCELYLNALQTPTNRPPDKNVNIPISRFDIRCGLFSSRAHDIFKETSMTASNNAIDQVTRVLTPSPFLEGVQKKSDRRLQIGISEWAHDLNSEQKHAVFDIVRKNHGTAPYVIYGPPGTGKTMTVVESVIQILRHDPEAKILVCAPSDAACDVVAKRLLPILPVEYKVLRANWWARKYDSLPPELLSCSLIDENGSFVMPRKIQIEAASVVVCQCFVAGCLDIYDREDWMSRYFTHVFIDESSQSFEFESLIPLLKVGKECSIILSGDPKQLAPVTRSNTAASNGLSLSLQERLMGLSLYSEDTNYAVITKLLDNYRSHDALLRIPSELFYAGSLRCKASSKITSVCKDFELLHDGNKFPLMAYDVEGIEKSKIDTPSFYNVEECEAIVKIIKALQSSPNVDITTGQIAVITCFRAQVLKLREVLRKENLGNINVGVVEDFQGQETSVVLISTVLTKDQTRWKTGSKSGLGFMTDPKRFNVAITRASALCIIVGKVEFLESSGSYWTSLIEHIRRNGGMSGEDYGDDLDDYGIDLLLSRVEELQLLGSGHEFDRYDLAMRGYYDDAPEWRVCL</sequence>
<evidence type="ECO:0000256" key="2">
    <source>
        <dbReference type="ARBA" id="ARBA00022490"/>
    </source>
</evidence>
<feature type="domain" description="DNA2/NAM7 helicase helicase" evidence="5">
    <location>
        <begin position="506"/>
        <end position="576"/>
    </location>
</feature>
<keyword evidence="3" id="KW-0943">RNA-mediated gene silencing</keyword>
<dbReference type="GO" id="GO:0031047">
    <property type="term" value="P:regulatory ncRNA-mediated gene silencing"/>
    <property type="evidence" value="ECO:0007669"/>
    <property type="project" value="UniProtKB-KW"/>
</dbReference>
<dbReference type="InterPro" id="IPR027417">
    <property type="entry name" value="P-loop_NTPase"/>
</dbReference>
<evidence type="ECO:0000259" key="6">
    <source>
        <dbReference type="Pfam" id="PF13087"/>
    </source>
</evidence>
<dbReference type="EMBL" id="BLLK01000028">
    <property type="protein sequence ID" value="GFH48514.1"/>
    <property type="molecule type" value="Genomic_DNA"/>
</dbReference>
<dbReference type="GO" id="GO:0005737">
    <property type="term" value="C:cytoplasm"/>
    <property type="evidence" value="ECO:0007669"/>
    <property type="project" value="UniProtKB-SubCell"/>
</dbReference>
<dbReference type="Gene3D" id="3.40.50.300">
    <property type="entry name" value="P-loop containing nucleotide triphosphate hydrolases"/>
    <property type="match status" value="2"/>
</dbReference>
<name>A0AAD3H3F9_9STRA</name>
<accession>A0AAD3H3F9</accession>
<evidence type="ECO:0000313" key="8">
    <source>
        <dbReference type="Proteomes" id="UP001054902"/>
    </source>
</evidence>
<dbReference type="AlphaFoldDB" id="A0AAD3H3F9"/>
<dbReference type="Pfam" id="PF13087">
    <property type="entry name" value="AAA_12"/>
    <property type="match status" value="1"/>
</dbReference>
<dbReference type="InterPro" id="IPR041677">
    <property type="entry name" value="DNA2/NAM7_AAA_11"/>
</dbReference>
<dbReference type="Pfam" id="PF13086">
    <property type="entry name" value="AAA_11"/>
    <property type="match status" value="2"/>
</dbReference>